<dbReference type="CDD" id="cd08774">
    <property type="entry name" value="14-3-3"/>
    <property type="match status" value="1"/>
</dbReference>
<evidence type="ECO:0000259" key="3">
    <source>
        <dbReference type="SMART" id="SM00101"/>
    </source>
</evidence>
<reference evidence="4" key="1">
    <citation type="submission" date="2016-10" db="EMBL/GenBank/DDBJ databases">
        <authorList>
            <person name="Benchimol M."/>
            <person name="Almeida L.G."/>
            <person name="Vasconcelos A.T."/>
            <person name="Perreira-Neves A."/>
            <person name="Rosa I.A."/>
            <person name="Tasca T."/>
            <person name="Bogo M.R."/>
            <person name="de Souza W."/>
        </authorList>
    </citation>
    <scope>NUCLEOTIDE SEQUENCE [LARGE SCALE GENOMIC DNA]</scope>
    <source>
        <strain evidence="4">K</strain>
    </source>
</reference>
<dbReference type="InterPro" id="IPR000308">
    <property type="entry name" value="14-3-3"/>
</dbReference>
<dbReference type="OrthoDB" id="10263190at2759"/>
<dbReference type="PIRSF" id="PIRSF000868">
    <property type="entry name" value="14-3-3"/>
    <property type="match status" value="1"/>
</dbReference>
<gene>
    <name evidence="4" type="primary">BMH2</name>
    <name evidence="4" type="ORF">TRFO_01329</name>
</gene>
<dbReference type="GeneID" id="94824746"/>
<dbReference type="InterPro" id="IPR023410">
    <property type="entry name" value="14-3-3_domain"/>
</dbReference>
<dbReference type="AlphaFoldDB" id="A0A1J4K740"/>
<evidence type="ECO:0000313" key="5">
    <source>
        <dbReference type="Proteomes" id="UP000179807"/>
    </source>
</evidence>
<protein>
    <submittedName>
        <fullName evidence="4">Protein BMH2</fullName>
    </submittedName>
</protein>
<dbReference type="SMART" id="SM00101">
    <property type="entry name" value="14_3_3"/>
    <property type="match status" value="1"/>
</dbReference>
<comment type="caution">
    <text evidence="4">The sequence shown here is derived from an EMBL/GenBank/DDBJ whole genome shotgun (WGS) entry which is preliminary data.</text>
</comment>
<organism evidence="4 5">
    <name type="scientific">Tritrichomonas foetus</name>
    <dbReference type="NCBI Taxonomy" id="1144522"/>
    <lineage>
        <taxon>Eukaryota</taxon>
        <taxon>Metamonada</taxon>
        <taxon>Parabasalia</taxon>
        <taxon>Tritrichomonadida</taxon>
        <taxon>Tritrichomonadidae</taxon>
        <taxon>Tritrichomonas</taxon>
    </lineage>
</organism>
<accession>A0A1J4K740</accession>
<dbReference type="InterPro" id="IPR036815">
    <property type="entry name" value="14-3-3_dom_sf"/>
</dbReference>
<dbReference type="Gene3D" id="1.20.190.20">
    <property type="entry name" value="14-3-3 domain"/>
    <property type="match status" value="1"/>
</dbReference>
<dbReference type="Pfam" id="PF00244">
    <property type="entry name" value="14-3-3"/>
    <property type="match status" value="1"/>
</dbReference>
<dbReference type="PRINTS" id="PR00305">
    <property type="entry name" value="1433ZETA"/>
</dbReference>
<dbReference type="VEuPathDB" id="TrichDB:TRFO_01329"/>
<feature type="site" description="Interaction with phosphoserine on interacting protein" evidence="2">
    <location>
        <position position="58"/>
    </location>
</feature>
<evidence type="ECO:0000256" key="2">
    <source>
        <dbReference type="PIRSR" id="PIRSR000868-1"/>
    </source>
</evidence>
<dbReference type="PANTHER" id="PTHR18860">
    <property type="entry name" value="14-3-3 PROTEIN"/>
    <property type="match status" value="1"/>
</dbReference>
<name>A0A1J4K740_9EUKA</name>
<feature type="site" description="Interaction with phosphoserine on interacting protein" evidence="2">
    <location>
        <position position="131"/>
    </location>
</feature>
<proteinExistence type="inferred from homology"/>
<dbReference type="SUPFAM" id="SSF48445">
    <property type="entry name" value="14-3-3 protein"/>
    <property type="match status" value="1"/>
</dbReference>
<comment type="similarity">
    <text evidence="1">Belongs to the 14-3-3 family.</text>
</comment>
<evidence type="ECO:0000256" key="1">
    <source>
        <dbReference type="ARBA" id="ARBA00006141"/>
    </source>
</evidence>
<keyword evidence="5" id="KW-1185">Reference proteome</keyword>
<dbReference type="Proteomes" id="UP000179807">
    <property type="component" value="Unassembled WGS sequence"/>
</dbReference>
<feature type="domain" description="14-3-3" evidence="3">
    <location>
        <begin position="5"/>
        <end position="246"/>
    </location>
</feature>
<evidence type="ECO:0000313" key="4">
    <source>
        <dbReference type="EMBL" id="OHT07191.1"/>
    </source>
</evidence>
<sequence length="246" mass="28653">MNPTQEDLIYFCRLYHAENRDKEALETIKQLVDLNPQFDRHCRQIFQAIYKQIIDSLRFSLQKVATYYKTDLELNKLEHASMLLDKKNEFVNRLILICREAISIVDDQLLPNSIDIQTSVYFYKFKGDLYRYISEYSDETDSIAAANHGEECYKEALSLALTNLEPSDPARLSLILNAAVFRYEIRKETDKAIEMLNSTLLEAKNWDFSKVTKNGVNPAETILCLMTKNLSLWCDSPSYEEVEVFE</sequence>
<dbReference type="EMBL" id="MLAK01000704">
    <property type="protein sequence ID" value="OHT07191.1"/>
    <property type="molecule type" value="Genomic_DNA"/>
</dbReference>
<dbReference type="RefSeq" id="XP_068360327.1">
    <property type="nucleotide sequence ID" value="XM_068490042.1"/>
</dbReference>